<dbReference type="NCBIfam" id="TIGR01907">
    <property type="entry name" value="casE_Cse3"/>
    <property type="match status" value="1"/>
</dbReference>
<dbReference type="HOGENOM" id="CLU_1049213_0_0_4"/>
<dbReference type="KEGG" id="cbab:SMCB_1595"/>
<proteinExistence type="predicted"/>
<dbReference type="EMBL" id="AP014569">
    <property type="protein sequence ID" value="BAO83823.1"/>
    <property type="molecule type" value="Genomic_DNA"/>
</dbReference>
<reference evidence="1 2" key="1">
    <citation type="journal article" date="2014" name="Nat. Commun.">
        <title>Physiological and genomic features of highly alkaliphilic hydrogen-utilizing Betaproteobacteria from a continental serpentinizing site.</title>
        <authorList>
            <person name="Suzuki S."/>
            <person name="Kuenen J.G."/>
            <person name="Schipper K."/>
            <person name="van der Velde S."/>
            <person name="Ishii S."/>
            <person name="Wu A."/>
            <person name="Sorokin D.Y."/>
            <person name="Tenney A."/>
            <person name="Meng X.Y."/>
            <person name="Morrill P.L."/>
            <person name="Kamagata Y."/>
            <person name="Muyzer G."/>
            <person name="Nealson K.H."/>
        </authorList>
    </citation>
    <scope>NUCLEOTIDE SEQUENCE [LARGE SCALE GENOMIC DNA]</scope>
    <source>
        <strain evidence="1 2">B1</strain>
    </source>
</reference>
<dbReference type="RefSeq" id="WP_045536116.1">
    <property type="nucleotide sequence ID" value="NZ_AP014569.1"/>
</dbReference>
<evidence type="ECO:0000313" key="2">
    <source>
        <dbReference type="Proteomes" id="UP000066014"/>
    </source>
</evidence>
<keyword evidence="2" id="KW-1185">Reference proteome</keyword>
<dbReference type="SMART" id="SM01101">
    <property type="entry name" value="CRISPR_assoc"/>
    <property type="match status" value="1"/>
</dbReference>
<dbReference type="OrthoDB" id="9795689at2"/>
<dbReference type="SUPFAM" id="SSF117987">
    <property type="entry name" value="CRISPR-associated protein"/>
    <property type="match status" value="1"/>
</dbReference>
<evidence type="ECO:0000313" key="1">
    <source>
        <dbReference type="EMBL" id="BAO83823.1"/>
    </source>
</evidence>
<dbReference type="InterPro" id="IPR010179">
    <property type="entry name" value="CRISPR-assoc_prot_Cse3"/>
</dbReference>
<protein>
    <submittedName>
        <fullName evidence="1">CRISPR-associated protein Cas6</fullName>
    </submittedName>
</protein>
<dbReference type="Gene3D" id="3.30.70.1210">
    <property type="entry name" value="Crispr-associated protein, domain 2"/>
    <property type="match status" value="1"/>
</dbReference>
<name>A0A060NWD0_9BURK</name>
<gene>
    <name evidence="1" type="ORF">SMCB_1595</name>
</gene>
<dbReference type="AlphaFoldDB" id="A0A060NWD0"/>
<dbReference type="STRING" id="1458426.SMCB_1595"/>
<accession>A0A060NWD0</accession>
<sequence length="247" mass="26973">MSFDPLYLLHTQPDPQRLAVWAARHCLLGSQGDLGYALHALLHAAFGEHAPQPFRYLDAEQGLLAYTQRSAAELAQLAALADPDAAAALGLGQTSRHGGMNARPFPTQWATGHALGFEVRVRPIIREGKTGRERDAFLAVVEKTADGELNRGEVYVQWLRELFARQGGAELVDASVIRYQQLGVTRKSQKGGAGNERQSRLVYGPDAVLTGQLRVTNPQAFAQLLTQGVGRHRAFGFGMLLLRPARD</sequence>
<dbReference type="Proteomes" id="UP000066014">
    <property type="component" value="Chromosome"/>
</dbReference>
<organism evidence="1 2">
    <name type="scientific">Serpentinimonas maccroryi</name>
    <dbReference type="NCBI Taxonomy" id="1458426"/>
    <lineage>
        <taxon>Bacteria</taxon>
        <taxon>Pseudomonadati</taxon>
        <taxon>Pseudomonadota</taxon>
        <taxon>Betaproteobacteria</taxon>
        <taxon>Burkholderiales</taxon>
        <taxon>Comamonadaceae</taxon>
        <taxon>Serpentinimonas</taxon>
    </lineage>
</organism>
<dbReference type="Pfam" id="PF08798">
    <property type="entry name" value="CRISPR_assoc"/>
    <property type="match status" value="1"/>
</dbReference>